<dbReference type="SMART" id="SM00363">
    <property type="entry name" value="S4"/>
    <property type="match status" value="1"/>
</dbReference>
<dbReference type="Gene3D" id="3.30.2350.10">
    <property type="entry name" value="Pseudouridine synthase"/>
    <property type="match status" value="1"/>
</dbReference>
<dbReference type="PATRIC" id="fig|76859.3.peg.1245"/>
<dbReference type="GO" id="GO:0120159">
    <property type="term" value="F:rRNA pseudouridine synthase activity"/>
    <property type="evidence" value="ECO:0007669"/>
    <property type="project" value="UniProtKB-ARBA"/>
</dbReference>
<dbReference type="PANTHER" id="PTHR21600:SF83">
    <property type="entry name" value="PSEUDOURIDYLATE SYNTHASE RPUSD4, MITOCHONDRIAL"/>
    <property type="match status" value="1"/>
</dbReference>
<dbReference type="GO" id="GO:0000455">
    <property type="term" value="P:enzyme-directed rRNA pseudouridine synthesis"/>
    <property type="evidence" value="ECO:0007669"/>
    <property type="project" value="UniProtKB-ARBA"/>
</dbReference>
<proteinExistence type="inferred from homology"/>
<dbReference type="SUPFAM" id="SSF55120">
    <property type="entry name" value="Pseudouridine synthase"/>
    <property type="match status" value="1"/>
</dbReference>
<dbReference type="InterPro" id="IPR006145">
    <property type="entry name" value="PsdUridine_synth_RsuA/RluA"/>
</dbReference>
<dbReference type="Pfam" id="PF01479">
    <property type="entry name" value="S4"/>
    <property type="match status" value="1"/>
</dbReference>
<sequence length="304" mass="35929">MIEYIIDEDYESVRVDRFLRKHLKNINLSEIYKMLRKGKIKVNNKKISQDYRLVLGDIIFIFLPETFKEQNEEKFIEISQVRKEKLKQMIVFENDNLFVINKSLGDVVHKGSGHSISLLEEFRSYYSNNNINFVNRIDKLTSGLVIGAKNLKTAREIAKEIQAGNIVKKYYILVNGKIEKDNFILENYLKKDEERVIVSDIEKDGYKKSITYFKKIKEYDKYTLLEAELKTGRTHQLRAQLNHLGNNIVGDTKYGKNEKEDIMYLFSYYLKIDLYNLEIKLEIPDLLKLNFHKNSSLLAKFLNR</sequence>
<gene>
    <name evidence="3" type="ORF">RN98_06235</name>
</gene>
<dbReference type="AlphaFoldDB" id="A0A0M3USB1"/>
<evidence type="ECO:0000313" key="3">
    <source>
        <dbReference type="EMBL" id="ALF17793.1"/>
    </source>
</evidence>
<organism evidence="3 4">
    <name type="scientific">Fusobacterium animalis</name>
    <dbReference type="NCBI Taxonomy" id="76859"/>
    <lineage>
        <taxon>Bacteria</taxon>
        <taxon>Fusobacteriati</taxon>
        <taxon>Fusobacteriota</taxon>
        <taxon>Fusobacteriia</taxon>
        <taxon>Fusobacteriales</taxon>
        <taxon>Fusobacteriaceae</taxon>
        <taxon>Fusobacterium</taxon>
    </lineage>
</organism>
<dbReference type="Gene3D" id="3.10.290.10">
    <property type="entry name" value="RNA-binding S4 domain"/>
    <property type="match status" value="1"/>
</dbReference>
<evidence type="ECO:0000313" key="4">
    <source>
        <dbReference type="Proteomes" id="UP000063147"/>
    </source>
</evidence>
<dbReference type="CDD" id="cd02869">
    <property type="entry name" value="PseudoU_synth_RluA_like"/>
    <property type="match status" value="1"/>
</dbReference>
<protein>
    <submittedName>
        <fullName evidence="3">Pseudouridine synthase</fullName>
    </submittedName>
</protein>
<dbReference type="PROSITE" id="PS01129">
    <property type="entry name" value="PSI_RLU"/>
    <property type="match status" value="1"/>
</dbReference>
<evidence type="ECO:0000256" key="2">
    <source>
        <dbReference type="ARBA" id="ARBA00023235"/>
    </source>
</evidence>
<comment type="similarity">
    <text evidence="1">Belongs to the pseudouridine synthase RluA family.</text>
</comment>
<reference evidence="4" key="1">
    <citation type="submission" date="2015-09" db="EMBL/GenBank/DDBJ databases">
        <authorList>
            <person name="Kook J.-K."/>
            <person name="Park S.-N."/>
            <person name="Lim Y.K."/>
            <person name="Jo E."/>
        </authorList>
    </citation>
    <scope>NUCLEOTIDE SEQUENCE [LARGE SCALE GENOMIC DNA]</scope>
    <source>
        <strain evidence="4">KCOM 1279</strain>
    </source>
</reference>
<dbReference type="SUPFAM" id="SSF55174">
    <property type="entry name" value="Alpha-L RNA-binding motif"/>
    <property type="match status" value="1"/>
</dbReference>
<dbReference type="GO" id="GO:0003723">
    <property type="term" value="F:RNA binding"/>
    <property type="evidence" value="ECO:0007669"/>
    <property type="project" value="InterPro"/>
</dbReference>
<dbReference type="Pfam" id="PF00849">
    <property type="entry name" value="PseudoU_synth_2"/>
    <property type="match status" value="1"/>
</dbReference>
<dbReference type="InterPro" id="IPR050188">
    <property type="entry name" value="RluA_PseudoU_synthase"/>
</dbReference>
<dbReference type="InterPro" id="IPR036986">
    <property type="entry name" value="S4_RNA-bd_sf"/>
</dbReference>
<name>A0A0M3USB1_9FUSO</name>
<dbReference type="CDD" id="cd00165">
    <property type="entry name" value="S4"/>
    <property type="match status" value="1"/>
</dbReference>
<accession>A0A0M3USB1</accession>
<dbReference type="InterPro" id="IPR020103">
    <property type="entry name" value="PsdUridine_synth_cat_dom_sf"/>
</dbReference>
<evidence type="ECO:0000256" key="1">
    <source>
        <dbReference type="ARBA" id="ARBA00010876"/>
    </source>
</evidence>
<dbReference type="PANTHER" id="PTHR21600">
    <property type="entry name" value="MITOCHONDRIAL RNA PSEUDOURIDINE SYNTHASE"/>
    <property type="match status" value="1"/>
</dbReference>
<dbReference type="RefSeq" id="WP_060676181.1">
    <property type="nucleotide sequence ID" value="NZ_CP012713.1"/>
</dbReference>
<keyword evidence="2" id="KW-0413">Isomerase</keyword>
<dbReference type="OrthoDB" id="9807829at2"/>
<dbReference type="InterPro" id="IPR006224">
    <property type="entry name" value="PsdUridine_synth_RluA-like_CS"/>
</dbReference>
<dbReference type="EMBL" id="CP012713">
    <property type="protein sequence ID" value="ALF17793.1"/>
    <property type="molecule type" value="Genomic_DNA"/>
</dbReference>
<dbReference type="Proteomes" id="UP000063147">
    <property type="component" value="Chromosome"/>
</dbReference>
<dbReference type="InterPro" id="IPR002942">
    <property type="entry name" value="S4_RNA-bd"/>
</dbReference>
<dbReference type="PROSITE" id="PS50889">
    <property type="entry name" value="S4"/>
    <property type="match status" value="1"/>
</dbReference>